<name>A0A5N6NYY7_9ASTR</name>
<evidence type="ECO:0000313" key="2">
    <source>
        <dbReference type="Proteomes" id="UP000326396"/>
    </source>
</evidence>
<reference evidence="1 2" key="1">
    <citation type="submission" date="2019-05" db="EMBL/GenBank/DDBJ databases">
        <title>Mikania micrantha, genome provides insights into the molecular mechanism of rapid growth.</title>
        <authorList>
            <person name="Liu B."/>
        </authorList>
    </citation>
    <scope>NUCLEOTIDE SEQUENCE [LARGE SCALE GENOMIC DNA]</scope>
    <source>
        <strain evidence="1">NLD-2019</strain>
        <tissue evidence="1">Leaf</tissue>
    </source>
</reference>
<protein>
    <submittedName>
        <fullName evidence="1">Uncharacterized protein</fullName>
    </submittedName>
</protein>
<sequence>MSRKLHFFKDHIHKSALLPSALPTLQPDVNWLALEARGFLVSGKSYGIDHPESTSIMEQVLLFERMLFRATRGNLFSNQLPLDELVIDQGMMRWMTERMAASAGMDVPVFPGPGHHQDPQDPGGHA</sequence>
<organism evidence="1 2">
    <name type="scientific">Mikania micrantha</name>
    <name type="common">bitter vine</name>
    <dbReference type="NCBI Taxonomy" id="192012"/>
    <lineage>
        <taxon>Eukaryota</taxon>
        <taxon>Viridiplantae</taxon>
        <taxon>Streptophyta</taxon>
        <taxon>Embryophyta</taxon>
        <taxon>Tracheophyta</taxon>
        <taxon>Spermatophyta</taxon>
        <taxon>Magnoliopsida</taxon>
        <taxon>eudicotyledons</taxon>
        <taxon>Gunneridae</taxon>
        <taxon>Pentapetalae</taxon>
        <taxon>asterids</taxon>
        <taxon>campanulids</taxon>
        <taxon>Asterales</taxon>
        <taxon>Asteraceae</taxon>
        <taxon>Asteroideae</taxon>
        <taxon>Heliantheae alliance</taxon>
        <taxon>Eupatorieae</taxon>
        <taxon>Mikania</taxon>
    </lineage>
</organism>
<proteinExistence type="predicted"/>
<evidence type="ECO:0000313" key="1">
    <source>
        <dbReference type="EMBL" id="KAD5508474.1"/>
    </source>
</evidence>
<dbReference type="Proteomes" id="UP000326396">
    <property type="component" value="Linkage Group LG16"/>
</dbReference>
<gene>
    <name evidence="1" type="ORF">E3N88_16177</name>
</gene>
<dbReference type="AlphaFoldDB" id="A0A5N6NYY7"/>
<accession>A0A5N6NYY7</accession>
<dbReference type="EMBL" id="SZYD01000008">
    <property type="protein sequence ID" value="KAD5508474.1"/>
    <property type="molecule type" value="Genomic_DNA"/>
</dbReference>
<comment type="caution">
    <text evidence="1">The sequence shown here is derived from an EMBL/GenBank/DDBJ whole genome shotgun (WGS) entry which is preliminary data.</text>
</comment>
<keyword evidence="2" id="KW-1185">Reference proteome</keyword>